<reference evidence="2 3" key="1">
    <citation type="submission" date="2018-08" db="EMBL/GenBank/DDBJ databases">
        <title>Aphanomyces genome sequencing and annotation.</title>
        <authorList>
            <person name="Minardi D."/>
            <person name="Oidtmann B."/>
            <person name="Van Der Giezen M."/>
            <person name="Studholme D.J."/>
        </authorList>
    </citation>
    <scope>NUCLEOTIDE SEQUENCE [LARGE SCALE GENOMIC DNA]</scope>
    <source>
        <strain evidence="2 3">Yx</strain>
    </source>
</reference>
<dbReference type="EMBL" id="QUTA01005914">
    <property type="protein sequence ID" value="RHY13518.1"/>
    <property type="molecule type" value="Genomic_DNA"/>
</dbReference>
<feature type="transmembrane region" description="Helical" evidence="1">
    <location>
        <begin position="159"/>
        <end position="180"/>
    </location>
</feature>
<dbReference type="VEuPathDB" id="FungiDB:H257_02462"/>
<dbReference type="Pfam" id="PF04749">
    <property type="entry name" value="PLAC8"/>
    <property type="match status" value="1"/>
</dbReference>
<dbReference type="InterPro" id="IPR006461">
    <property type="entry name" value="PLAC_motif_containing"/>
</dbReference>
<gene>
    <name evidence="2" type="ORF">DYB25_005695</name>
</gene>
<keyword evidence="1" id="KW-0472">Membrane</keyword>
<evidence type="ECO:0008006" key="4">
    <source>
        <dbReference type="Google" id="ProtNLM"/>
    </source>
</evidence>
<sequence>MLEIHSPVVRHASTPLRNGMSFANMKQSGEFTPLATPANSSNLHSMQVPLVYVQPEPIRGDYMVDRSSSGVPTSEGPQFWKAGVFECFQNIFPNALMAWLCPCVSLAQITSRLGVYGGYKTVLLGVTTIVVLENLLNGVDDWRMEHPKLDEDDGRGRRVGGYGVLSLLLCMALVCFVTAVRTKVRSFHRIQGSEWEDFACSLCCMSCTIAQMSTQVESYTPGVCAFGPRDTLQGYAQHV</sequence>
<proteinExistence type="predicted"/>
<accession>A0A397B4L7</accession>
<keyword evidence="1" id="KW-1133">Transmembrane helix</keyword>
<dbReference type="AlphaFoldDB" id="A0A397B4L7"/>
<name>A0A397B4L7_APHAT</name>
<evidence type="ECO:0000313" key="3">
    <source>
        <dbReference type="Proteomes" id="UP000266239"/>
    </source>
</evidence>
<organism evidence="2 3">
    <name type="scientific">Aphanomyces astaci</name>
    <name type="common">Crayfish plague agent</name>
    <dbReference type="NCBI Taxonomy" id="112090"/>
    <lineage>
        <taxon>Eukaryota</taxon>
        <taxon>Sar</taxon>
        <taxon>Stramenopiles</taxon>
        <taxon>Oomycota</taxon>
        <taxon>Saprolegniomycetes</taxon>
        <taxon>Saprolegniales</taxon>
        <taxon>Verrucalvaceae</taxon>
        <taxon>Aphanomyces</taxon>
    </lineage>
</organism>
<comment type="caution">
    <text evidence="2">The sequence shown here is derived from an EMBL/GenBank/DDBJ whole genome shotgun (WGS) entry which is preliminary data.</text>
</comment>
<protein>
    <recommendedName>
        <fullName evidence="4">PLAC8 family protein</fullName>
    </recommendedName>
</protein>
<dbReference type="NCBIfam" id="TIGR01571">
    <property type="entry name" value="A_thal_Cys_rich"/>
    <property type="match status" value="1"/>
</dbReference>
<keyword evidence="1" id="KW-0812">Transmembrane</keyword>
<dbReference type="Proteomes" id="UP000266239">
    <property type="component" value="Unassembled WGS sequence"/>
</dbReference>
<dbReference type="PANTHER" id="PTHR15907">
    <property type="entry name" value="DUF614 FAMILY PROTEIN-RELATED"/>
    <property type="match status" value="1"/>
</dbReference>
<evidence type="ECO:0000256" key="1">
    <source>
        <dbReference type="SAM" id="Phobius"/>
    </source>
</evidence>
<evidence type="ECO:0000313" key="2">
    <source>
        <dbReference type="EMBL" id="RHY13518.1"/>
    </source>
</evidence>
<feature type="transmembrane region" description="Helical" evidence="1">
    <location>
        <begin position="121"/>
        <end position="139"/>
    </location>
</feature>